<dbReference type="PANTHER" id="PTHR35871:SF1">
    <property type="entry name" value="CXC1-LIKE CYSTEINE CLUSTER ASSOCIATED WITH KDZ TRANSPOSASES DOMAIN-CONTAINING PROTEIN"/>
    <property type="match status" value="1"/>
</dbReference>
<evidence type="ECO:0000313" key="3">
    <source>
        <dbReference type="Proteomes" id="UP000044841"/>
    </source>
</evidence>
<accession>A0A0K6FRC6</accession>
<reference evidence="2 3" key="1">
    <citation type="submission" date="2015-07" db="EMBL/GenBank/DDBJ databases">
        <authorList>
            <person name="Noorani M."/>
        </authorList>
    </citation>
    <scope>NUCLEOTIDE SEQUENCE [LARGE SCALE GENOMIC DNA]</scope>
    <source>
        <strain evidence="2">BBA 69670</strain>
    </source>
</reference>
<evidence type="ECO:0008006" key="4">
    <source>
        <dbReference type="Google" id="ProtNLM"/>
    </source>
</evidence>
<evidence type="ECO:0000313" key="2">
    <source>
        <dbReference type="EMBL" id="CUA68743.1"/>
    </source>
</evidence>
<feature type="compositionally biased region" description="Basic and acidic residues" evidence="1">
    <location>
        <begin position="61"/>
        <end position="81"/>
    </location>
</feature>
<evidence type="ECO:0000256" key="1">
    <source>
        <dbReference type="SAM" id="MobiDB-lite"/>
    </source>
</evidence>
<feature type="region of interest" description="Disordered" evidence="1">
    <location>
        <begin position="98"/>
        <end position="149"/>
    </location>
</feature>
<protein>
    <recommendedName>
        <fullName evidence="4">DDE family endonuclease</fullName>
    </recommendedName>
</protein>
<feature type="compositionally biased region" description="Polar residues" evidence="1">
    <location>
        <begin position="26"/>
        <end position="38"/>
    </location>
</feature>
<dbReference type="Proteomes" id="UP000044841">
    <property type="component" value="Unassembled WGS sequence"/>
</dbReference>
<proteinExistence type="predicted"/>
<dbReference type="Gene3D" id="3.30.420.10">
    <property type="entry name" value="Ribonuclease H-like superfamily/Ribonuclease H"/>
    <property type="match status" value="1"/>
</dbReference>
<name>A0A0K6FRC6_9AGAM</name>
<gene>
    <name evidence="2" type="ORF">RSOLAG22IIIB_13833</name>
</gene>
<feature type="region of interest" description="Disordered" evidence="1">
    <location>
        <begin position="1"/>
        <end position="81"/>
    </location>
</feature>
<sequence length="684" mass="76377">MPKPKKVVLRRLQNISRRGARAVATQEPNTNTESNDPVTSPKPRLASDSDPVASTSAITLELHDAYSRRQSPDIPESPKDLLEGLDNLTLEPLPCNKIVLEDPPEDTEDPIYQQNPLSLADPEGDEALALPPTDSKEPSISEFSNRKPISQDKAKRMADSLNQIIQSSFHGHGRRRICTLGDVVLTRLQLMAGTLNLMVEMGLKFIGASLTAAVVFGRGKWAARQVRIWIRAFQMEGRLPTNVYGTWNGSVMEDEDLSAAILHWLREKGKYIQARDVIDFFGTEAAARFSCLIDKPPSLRTAQRWMHRMGYTWMKERRELNEGERVVVVWFHDESTFYAHDRRLTRWVHKSETAGIYKKGEGLSLMVADFVSADYGWLRSRLGAGSASATPIASAKGTVEAQVQSDAQVIFRAGKQRDGWFGTAHVVEQLSRAMSIIKQQYPNEDHVFVFDNATIHTKLPETSPNVNKMTLGPSKKVGGERISPSGEKIKVEYAPAILPNGTIQQLYHPLNHPIEEPQGAFKGMAQILKERGIPNAHKLKLVCPSECPPGSTNCCARRTMMNQPDILAQKSIIQIQAAAEGFSVIYLPKYHCELNPIEQCWGAAKRMYRDLPPSSLEADLRKNMLEALESVKLESIRRFAARSQRFVHAYGRGLSGSEAAWAAKKYRGHRIIPDGLLEAMDKSD</sequence>
<dbReference type="InterPro" id="IPR036397">
    <property type="entry name" value="RNaseH_sf"/>
</dbReference>
<keyword evidence="3" id="KW-1185">Reference proteome</keyword>
<dbReference type="AlphaFoldDB" id="A0A0K6FRC6"/>
<dbReference type="EMBL" id="CYGV01000553">
    <property type="protein sequence ID" value="CUA68743.1"/>
    <property type="molecule type" value="Genomic_DNA"/>
</dbReference>
<organism evidence="2 3">
    <name type="scientific">Rhizoctonia solani</name>
    <dbReference type="NCBI Taxonomy" id="456999"/>
    <lineage>
        <taxon>Eukaryota</taxon>
        <taxon>Fungi</taxon>
        <taxon>Dikarya</taxon>
        <taxon>Basidiomycota</taxon>
        <taxon>Agaricomycotina</taxon>
        <taxon>Agaricomycetes</taxon>
        <taxon>Cantharellales</taxon>
        <taxon>Ceratobasidiaceae</taxon>
        <taxon>Rhizoctonia</taxon>
    </lineage>
</organism>
<dbReference type="GO" id="GO:0003676">
    <property type="term" value="F:nucleic acid binding"/>
    <property type="evidence" value="ECO:0007669"/>
    <property type="project" value="InterPro"/>
</dbReference>
<dbReference type="PANTHER" id="PTHR35871">
    <property type="entry name" value="EXPRESSED PROTEIN"/>
    <property type="match status" value="1"/>
</dbReference>